<evidence type="ECO:0000313" key="1">
    <source>
        <dbReference type="EMBL" id="HCM31467.1"/>
    </source>
</evidence>
<reference evidence="2 4" key="2">
    <citation type="submission" date="2019-06" db="EMBL/GenBank/DDBJ databases">
        <title>Genome of Acinetobacter radioresistens APH1, a phenol degrading strain.</title>
        <authorList>
            <person name="Liu Y."/>
        </authorList>
    </citation>
    <scope>NUCLEOTIDE SEQUENCE [LARGE SCALE GENOMIC DNA]</scope>
    <source>
        <strain evidence="2 4">APH1</strain>
    </source>
</reference>
<protein>
    <submittedName>
        <fullName evidence="1">Uncharacterized protein</fullName>
    </submittedName>
</protein>
<reference evidence="1 3" key="1">
    <citation type="journal article" date="2018" name="Nat. Biotechnol.">
        <title>A standardized bacterial taxonomy based on genome phylogeny substantially revises the tree of life.</title>
        <authorList>
            <person name="Parks D.H."/>
            <person name="Chuvochina M."/>
            <person name="Waite D.W."/>
            <person name="Rinke C."/>
            <person name="Skarshewski A."/>
            <person name="Chaumeil P.A."/>
            <person name="Hugenholtz P."/>
        </authorList>
    </citation>
    <scope>NUCLEOTIDE SEQUENCE [LARGE SCALE GENOMIC DNA]</scope>
    <source>
        <strain evidence="1">UBA10045</strain>
    </source>
</reference>
<evidence type="ECO:0000313" key="3">
    <source>
        <dbReference type="Proteomes" id="UP000262257"/>
    </source>
</evidence>
<dbReference type="EMBL" id="DPXL01000098">
    <property type="protein sequence ID" value="HCM31467.1"/>
    <property type="molecule type" value="Genomic_DNA"/>
</dbReference>
<dbReference type="Proteomes" id="UP000314285">
    <property type="component" value="Unassembled WGS sequence"/>
</dbReference>
<name>A0A3A4CRV1_ACIRA</name>
<sequence>MNRPNMRKAKILLKAKVERRSKAFIIATGLLENKMNYKIKQLKARSSVIRNNDINDNKKGYMTIPFNLF</sequence>
<dbReference type="EMBL" id="VFBM01000006">
    <property type="protein sequence ID" value="TNX91760.1"/>
    <property type="molecule type" value="Genomic_DNA"/>
</dbReference>
<proteinExistence type="predicted"/>
<gene>
    <name evidence="1" type="ORF">DIC32_07860</name>
    <name evidence="2" type="ORF">FHY67_09405</name>
</gene>
<evidence type="ECO:0000313" key="4">
    <source>
        <dbReference type="Proteomes" id="UP000314285"/>
    </source>
</evidence>
<accession>A0A3A4CRV1</accession>
<comment type="caution">
    <text evidence="1">The sequence shown here is derived from an EMBL/GenBank/DDBJ whole genome shotgun (WGS) entry which is preliminary data.</text>
</comment>
<dbReference type="KEGG" id="arj:DOM24_13535"/>
<dbReference type="AlphaFoldDB" id="A0A3A4CRV1"/>
<organism evidence="1 3">
    <name type="scientific">Acinetobacter radioresistens</name>
    <dbReference type="NCBI Taxonomy" id="40216"/>
    <lineage>
        <taxon>Bacteria</taxon>
        <taxon>Pseudomonadati</taxon>
        <taxon>Pseudomonadota</taxon>
        <taxon>Gammaproteobacteria</taxon>
        <taxon>Moraxellales</taxon>
        <taxon>Moraxellaceae</taxon>
        <taxon>Acinetobacter</taxon>
    </lineage>
</organism>
<dbReference type="Proteomes" id="UP000262257">
    <property type="component" value="Unassembled WGS sequence"/>
</dbReference>
<evidence type="ECO:0000313" key="2">
    <source>
        <dbReference type="EMBL" id="TNX91760.1"/>
    </source>
</evidence>